<dbReference type="KEGG" id="nue:C5F50_05295"/>
<organism evidence="3 4">
    <name type="scientific">Nitrosopumilus ureiphilus</name>
    <dbReference type="NCBI Taxonomy" id="1470067"/>
    <lineage>
        <taxon>Archaea</taxon>
        <taxon>Nitrososphaerota</taxon>
        <taxon>Nitrososphaeria</taxon>
        <taxon>Nitrosopumilales</taxon>
        <taxon>Nitrosopumilaceae</taxon>
        <taxon>Nitrosopumilus</taxon>
    </lineage>
</organism>
<dbReference type="Proteomes" id="UP000509478">
    <property type="component" value="Chromosome"/>
</dbReference>
<keyword evidence="2" id="KW-1133">Transmembrane helix</keyword>
<protein>
    <submittedName>
        <fullName evidence="3">Uncharacterized protein</fullName>
    </submittedName>
</protein>
<keyword evidence="2" id="KW-0472">Membrane</keyword>
<name>A0A7D5M727_9ARCH</name>
<evidence type="ECO:0000256" key="1">
    <source>
        <dbReference type="SAM" id="MobiDB-lite"/>
    </source>
</evidence>
<evidence type="ECO:0000256" key="2">
    <source>
        <dbReference type="SAM" id="Phobius"/>
    </source>
</evidence>
<feature type="region of interest" description="Disordered" evidence="1">
    <location>
        <begin position="80"/>
        <end position="103"/>
    </location>
</feature>
<feature type="transmembrane region" description="Helical" evidence="2">
    <location>
        <begin position="16"/>
        <end position="35"/>
    </location>
</feature>
<accession>A0A7D5M727</accession>
<dbReference type="EMBL" id="CP026995">
    <property type="protein sequence ID" value="QLH06547.1"/>
    <property type="molecule type" value="Genomic_DNA"/>
</dbReference>
<evidence type="ECO:0000313" key="3">
    <source>
        <dbReference type="EMBL" id="QLH06547.1"/>
    </source>
</evidence>
<evidence type="ECO:0000313" key="4">
    <source>
        <dbReference type="Proteomes" id="UP000509478"/>
    </source>
</evidence>
<proteinExistence type="predicted"/>
<keyword evidence="4" id="KW-1185">Reference proteome</keyword>
<keyword evidence="2" id="KW-0812">Transmembrane</keyword>
<gene>
    <name evidence="3" type="ORF">C5F50_05295</name>
</gene>
<sequence>MQTMMKKTLQTRTDKFGLLAIVIGIVSSVWIFGFADDVFSVFQAGSDEISDVLFYENFLEQRESSIAENVLQENILLPPSQPVLSEPTPSNSKKKPESIQSVPEESIIQHVENEIKQVEPKMSLEKKIMQLEKQTFILSGDGSGYEGAVHLSEHARLNFELNPVSGTKLDEFNIKSGTLIVGGHTFVIGGGSVILDQGIISISIEHDDHRDPYLDMTGTVQGSIINDEDLAISFENQLLGLTKEDQTPIHLSLELTMKIKD</sequence>
<reference evidence="3 4" key="1">
    <citation type="submission" date="2018-02" db="EMBL/GenBank/DDBJ databases">
        <title>Complete genome of Nitrosopumilus ureaphilus PS0.</title>
        <authorList>
            <person name="Qin W."/>
            <person name="Zheng Y."/>
            <person name="Stahl D.A."/>
        </authorList>
    </citation>
    <scope>NUCLEOTIDE SEQUENCE [LARGE SCALE GENOMIC DNA]</scope>
    <source>
        <strain evidence="3 4">PS0</strain>
    </source>
</reference>
<dbReference type="AlphaFoldDB" id="A0A7D5M727"/>